<dbReference type="Gene3D" id="3.30.70.270">
    <property type="match status" value="1"/>
</dbReference>
<evidence type="ECO:0000259" key="1">
    <source>
        <dbReference type="Pfam" id="PF00078"/>
    </source>
</evidence>
<dbReference type="SUPFAM" id="SSF56672">
    <property type="entry name" value="DNA/RNA polymerases"/>
    <property type="match status" value="1"/>
</dbReference>
<dbReference type="Pfam" id="PF00078">
    <property type="entry name" value="RVT_1"/>
    <property type="match status" value="1"/>
</dbReference>
<sequence>MTNAPATCQRMMDIILSNIKNTCCYLDDVIIFSPDWNSHLSDVRQALRVITAAGLKLRKDKCQFGMKQIDFLGHKISKMGISVDPDRTSCFKSWRTPFSVKELQCFLGSYQTDFSMTAKS</sequence>
<name>A0A0C2MDY4_THEKT</name>
<comment type="caution">
    <text evidence="2">The sequence shown here is derived from an EMBL/GenBank/DDBJ whole genome shotgun (WGS) entry which is preliminary data.</text>
</comment>
<evidence type="ECO:0000313" key="2">
    <source>
        <dbReference type="EMBL" id="KII62529.1"/>
    </source>
</evidence>
<organism evidence="2 3">
    <name type="scientific">Thelohanellus kitauei</name>
    <name type="common">Myxosporean</name>
    <dbReference type="NCBI Taxonomy" id="669202"/>
    <lineage>
        <taxon>Eukaryota</taxon>
        <taxon>Metazoa</taxon>
        <taxon>Cnidaria</taxon>
        <taxon>Myxozoa</taxon>
        <taxon>Myxosporea</taxon>
        <taxon>Bivalvulida</taxon>
        <taxon>Platysporina</taxon>
        <taxon>Myxobolidae</taxon>
        <taxon>Thelohanellus</taxon>
    </lineage>
</organism>
<dbReference type="PANTHER" id="PTHR33064:SF37">
    <property type="entry name" value="RIBONUCLEASE H"/>
    <property type="match status" value="1"/>
</dbReference>
<feature type="domain" description="Reverse transcriptase" evidence="1">
    <location>
        <begin position="1"/>
        <end position="76"/>
    </location>
</feature>
<dbReference type="InterPro" id="IPR000477">
    <property type="entry name" value="RT_dom"/>
</dbReference>
<accession>A0A0C2MDY4</accession>
<dbReference type="InterPro" id="IPR051320">
    <property type="entry name" value="Viral_Replic_Matur_Polypro"/>
</dbReference>
<dbReference type="AlphaFoldDB" id="A0A0C2MDY4"/>
<dbReference type="OMA" id="NIKNTCC"/>
<keyword evidence="3" id="KW-1185">Reference proteome</keyword>
<dbReference type="InterPro" id="IPR043502">
    <property type="entry name" value="DNA/RNA_pol_sf"/>
</dbReference>
<dbReference type="EMBL" id="JWZT01004947">
    <property type="protein sequence ID" value="KII62529.1"/>
    <property type="molecule type" value="Genomic_DNA"/>
</dbReference>
<dbReference type="FunFam" id="3.30.70.270:FF:000003">
    <property type="entry name" value="Transposon Ty3-G Gag-Pol polyprotein"/>
    <property type="match status" value="1"/>
</dbReference>
<dbReference type="InterPro" id="IPR043128">
    <property type="entry name" value="Rev_trsase/Diguanyl_cyclase"/>
</dbReference>
<protein>
    <submittedName>
        <fullName evidence="2">Retrovirus-related Pol polyprotein</fullName>
    </submittedName>
</protein>
<reference evidence="2 3" key="1">
    <citation type="journal article" date="2014" name="Genome Biol. Evol.">
        <title>The genome of the myxosporean Thelohanellus kitauei shows adaptations to nutrient acquisition within its fish host.</title>
        <authorList>
            <person name="Yang Y."/>
            <person name="Xiong J."/>
            <person name="Zhou Z."/>
            <person name="Huo F."/>
            <person name="Miao W."/>
            <person name="Ran C."/>
            <person name="Liu Y."/>
            <person name="Zhang J."/>
            <person name="Feng J."/>
            <person name="Wang M."/>
            <person name="Wang M."/>
            <person name="Wang L."/>
            <person name="Yao B."/>
        </authorList>
    </citation>
    <scope>NUCLEOTIDE SEQUENCE [LARGE SCALE GENOMIC DNA]</scope>
    <source>
        <strain evidence="2">Wuqing</strain>
    </source>
</reference>
<gene>
    <name evidence="2" type="ORF">RF11_08012</name>
</gene>
<dbReference type="OrthoDB" id="430238at2759"/>
<dbReference type="CDD" id="cd01647">
    <property type="entry name" value="RT_LTR"/>
    <property type="match status" value="1"/>
</dbReference>
<dbReference type="PANTHER" id="PTHR33064">
    <property type="entry name" value="POL PROTEIN"/>
    <property type="match status" value="1"/>
</dbReference>
<dbReference type="Proteomes" id="UP000031668">
    <property type="component" value="Unassembled WGS sequence"/>
</dbReference>
<evidence type="ECO:0000313" key="3">
    <source>
        <dbReference type="Proteomes" id="UP000031668"/>
    </source>
</evidence>
<proteinExistence type="predicted"/>